<evidence type="ECO:0000313" key="2">
    <source>
        <dbReference type="Proteomes" id="UP000593564"/>
    </source>
</evidence>
<proteinExistence type="predicted"/>
<comment type="caution">
    <text evidence="1">The sequence shown here is derived from an EMBL/GenBank/DDBJ whole genome shotgun (WGS) entry which is preliminary data.</text>
</comment>
<organism evidence="1 2">
    <name type="scientific">Camellia sinensis</name>
    <name type="common">Tea plant</name>
    <name type="synonym">Thea sinensis</name>
    <dbReference type="NCBI Taxonomy" id="4442"/>
    <lineage>
        <taxon>Eukaryota</taxon>
        <taxon>Viridiplantae</taxon>
        <taxon>Streptophyta</taxon>
        <taxon>Embryophyta</taxon>
        <taxon>Tracheophyta</taxon>
        <taxon>Spermatophyta</taxon>
        <taxon>Magnoliopsida</taxon>
        <taxon>eudicotyledons</taxon>
        <taxon>Gunneridae</taxon>
        <taxon>Pentapetalae</taxon>
        <taxon>asterids</taxon>
        <taxon>Ericales</taxon>
        <taxon>Theaceae</taxon>
        <taxon>Camellia</taxon>
    </lineage>
</organism>
<dbReference type="EMBL" id="JACBKZ010000004">
    <property type="protein sequence ID" value="KAF5951236.1"/>
    <property type="molecule type" value="Genomic_DNA"/>
</dbReference>
<dbReference type="Proteomes" id="UP000593564">
    <property type="component" value="Unassembled WGS sequence"/>
</dbReference>
<accession>A0A7J7HH63</accession>
<dbReference type="PANTHER" id="PTHR32387">
    <property type="entry name" value="WU:FJ29H11"/>
    <property type="match status" value="1"/>
</dbReference>
<reference evidence="2" key="1">
    <citation type="journal article" date="2020" name="Nat. Commun.">
        <title>Genome assembly of wild tea tree DASZ reveals pedigree and selection history of tea varieties.</title>
        <authorList>
            <person name="Zhang W."/>
            <person name="Zhang Y."/>
            <person name="Qiu H."/>
            <person name="Guo Y."/>
            <person name="Wan H."/>
            <person name="Zhang X."/>
            <person name="Scossa F."/>
            <person name="Alseekh S."/>
            <person name="Zhang Q."/>
            <person name="Wang P."/>
            <person name="Xu L."/>
            <person name="Schmidt M.H."/>
            <person name="Jia X."/>
            <person name="Li D."/>
            <person name="Zhu A."/>
            <person name="Guo F."/>
            <person name="Chen W."/>
            <person name="Ni D."/>
            <person name="Usadel B."/>
            <person name="Fernie A.R."/>
            <person name="Wen W."/>
        </authorList>
    </citation>
    <scope>NUCLEOTIDE SEQUENCE [LARGE SCALE GENOMIC DNA]</scope>
    <source>
        <strain evidence="2">cv. G240</strain>
    </source>
</reference>
<reference evidence="1 2" key="2">
    <citation type="submission" date="2020-07" db="EMBL/GenBank/DDBJ databases">
        <title>Genome assembly of wild tea tree DASZ reveals pedigree and selection history of tea varieties.</title>
        <authorList>
            <person name="Zhang W."/>
        </authorList>
    </citation>
    <scope>NUCLEOTIDE SEQUENCE [LARGE SCALE GENOMIC DNA]</scope>
    <source>
        <strain evidence="2">cv. G240</strain>
        <tissue evidence="1">Leaf</tissue>
    </source>
</reference>
<name>A0A7J7HH63_CAMSI</name>
<protein>
    <submittedName>
        <fullName evidence="1">Uncharacterized protein</fullName>
    </submittedName>
</protein>
<sequence length="672" mass="76178">MPIVDNYGRVMAARKGVLVPANGSKWISLIGSNPWREDGFVELGEDYLCSGKFAGVSTPENSLIHFLKRYVGASDVPDTMSAQITKKNTFLLLDWIQRLRRKGVNMPVRFLKCIKEGNWLKVSLNGILGYRPPSQSFLPSSSWGELLQNESVLVDISIIDQSFYGDKINGYKDELRAIGVMFDYNEACQFIGKHLMALAASTTLWLLEMLGVVIGFNQNYKLVVDNLKPPADNISALTAESGLLVLKCLKHFSSSGKIVSAFKRKKFLKTNMGYKAPSESYLFNPQWGCLLEVFNGFPLIDQNFYGTDIVLYKNELKQLGIVVDFEEAAKAFSRVFKQQAEKSSINKDNVLSFLACCRKLNGTAFKFPDDLKKCIRELNGCVLVLVLEKHYDWKLLGFFSNALEVKSHHSLDDFCKLWKVWEVLESGSGEILLVDKRDVFIADDLPLKDLFEQSSCNPLFVWYPQPSLPSLPRFMLLEIYSKICVRNISESVLKEVSTMDGDGLEQVNPSEILIGKGLVKLILGFLAGFSLKMEEEKRHEAVRNLLDLTVIETNDPISIGYSLSLSSGERLKKETKPMIRWDRESKKLFTVKMDRSGGHRKNIEYATCFSEAISEGLLWENEDHIRELAELIKLGFVLEFDEEAIEFLMKTQNLQLFLEDDRFISSAFPTDD</sequence>
<keyword evidence="2" id="KW-1185">Reference proteome</keyword>
<dbReference type="AlphaFoldDB" id="A0A7J7HH63"/>
<gene>
    <name evidence="1" type="ORF">HYC85_009180</name>
</gene>
<dbReference type="InterPro" id="IPR052957">
    <property type="entry name" value="Auxin_embryo_med"/>
</dbReference>
<evidence type="ECO:0000313" key="1">
    <source>
        <dbReference type="EMBL" id="KAF5951236.1"/>
    </source>
</evidence>
<dbReference type="PANTHER" id="PTHR32387:SF3">
    <property type="entry name" value="ATP_DNA BINDING PROTEIN"/>
    <property type="match status" value="1"/>
</dbReference>